<evidence type="ECO:0000313" key="3">
    <source>
        <dbReference type="Proteomes" id="UP000502608"/>
    </source>
</evidence>
<dbReference type="KEGG" id="saes:HBH39_01450"/>
<gene>
    <name evidence="2" type="ORF">HBH39_01450</name>
</gene>
<dbReference type="Proteomes" id="UP000502608">
    <property type="component" value="Chromosome"/>
</dbReference>
<dbReference type="RefSeq" id="WP_167674930.1">
    <property type="nucleotide sequence ID" value="NZ_CP050313.1"/>
</dbReference>
<protein>
    <submittedName>
        <fullName evidence="2">Aminoglycoside phosphotransferase family protein</fullName>
    </submittedName>
</protein>
<dbReference type="PANTHER" id="PTHR21064">
    <property type="entry name" value="AMINOGLYCOSIDE PHOSPHOTRANSFERASE DOMAIN-CONTAINING PROTEIN-RELATED"/>
    <property type="match status" value="1"/>
</dbReference>
<dbReference type="InterPro" id="IPR011009">
    <property type="entry name" value="Kinase-like_dom_sf"/>
</dbReference>
<dbReference type="GO" id="GO:0016740">
    <property type="term" value="F:transferase activity"/>
    <property type="evidence" value="ECO:0007669"/>
    <property type="project" value="UniProtKB-KW"/>
</dbReference>
<name>A0A6G9QGX4_9GAMM</name>
<dbReference type="InterPro" id="IPR050249">
    <property type="entry name" value="Pseudomonas-type_ThrB"/>
</dbReference>
<dbReference type="EMBL" id="CP050313">
    <property type="protein sequence ID" value="QIR13317.1"/>
    <property type="molecule type" value="Genomic_DNA"/>
</dbReference>
<dbReference type="Gene3D" id="3.90.1200.10">
    <property type="match status" value="1"/>
</dbReference>
<dbReference type="SUPFAM" id="SSF56112">
    <property type="entry name" value="Protein kinase-like (PK-like)"/>
    <property type="match status" value="1"/>
</dbReference>
<proteinExistence type="predicted"/>
<dbReference type="Pfam" id="PF01636">
    <property type="entry name" value="APH"/>
    <property type="match status" value="1"/>
</dbReference>
<dbReference type="PROSITE" id="PS51257">
    <property type="entry name" value="PROKAR_LIPOPROTEIN"/>
    <property type="match status" value="1"/>
</dbReference>
<sequence>MSDFIRQQVLPHFGISCKNLTISTLGNGHINRTYLVRWAEGEFVLQKINTHVFPKPQNLINNACYISEHLHQQQCFGRYHLKVIDPIAAVNGQFAVDLGEHGFWRAISYLANSHTIEVVSDSAQAQMAASAFGHFAAALSTLNPDCIENVIDNFLNLPFRIKQLKQAVKDNKNNRLDGCQHWVDLILKQTALFDELNQIEPKLPLRVCHNDTKINNMLFDKRDMKSMAVIDLDTCMKGYLMYDFGDMVRAFCSPEEEDSTALDKVVARPEIIAAASKSYIDELADIITPLEKRSLWLGIKVMALMLGSRFLTDHINGDIYFAINRLNHNLDRAANQLTIYQSLIAQESQLMTLFE</sequence>
<dbReference type="PANTHER" id="PTHR21064:SF5">
    <property type="entry name" value="SLR1880 PROTEIN"/>
    <property type="match status" value="1"/>
</dbReference>
<keyword evidence="3" id="KW-1185">Reference proteome</keyword>
<accession>A0A6G9QGX4</accession>
<evidence type="ECO:0000313" key="2">
    <source>
        <dbReference type="EMBL" id="QIR13317.1"/>
    </source>
</evidence>
<evidence type="ECO:0000259" key="1">
    <source>
        <dbReference type="Pfam" id="PF01636"/>
    </source>
</evidence>
<reference evidence="2 3" key="1">
    <citation type="submission" date="2020-03" db="EMBL/GenBank/DDBJ databases">
        <title>Complete genome sequence of Shewanella sp.</title>
        <authorList>
            <person name="Kim Y.-S."/>
            <person name="Kim S.-J."/>
            <person name="Jung H.-K."/>
            <person name="Kim K.-H."/>
        </authorList>
    </citation>
    <scope>NUCLEOTIDE SEQUENCE [LARGE SCALE GENOMIC DNA]</scope>
    <source>
        <strain evidence="2 3">PN3F2</strain>
    </source>
</reference>
<keyword evidence="2" id="KW-0808">Transferase</keyword>
<organism evidence="2 3">
    <name type="scientific">Shewanella aestuarii</name>
    <dbReference type="NCBI Taxonomy" id="1028752"/>
    <lineage>
        <taxon>Bacteria</taxon>
        <taxon>Pseudomonadati</taxon>
        <taxon>Pseudomonadota</taxon>
        <taxon>Gammaproteobacteria</taxon>
        <taxon>Alteromonadales</taxon>
        <taxon>Shewanellaceae</taxon>
        <taxon>Shewanella</taxon>
    </lineage>
</organism>
<dbReference type="AlphaFoldDB" id="A0A6G9QGX4"/>
<feature type="domain" description="Aminoglycoside phosphotransferase" evidence="1">
    <location>
        <begin position="22"/>
        <end position="256"/>
    </location>
</feature>
<dbReference type="InterPro" id="IPR002575">
    <property type="entry name" value="Aminoglycoside_PTrfase"/>
</dbReference>